<proteinExistence type="predicted"/>
<dbReference type="AlphaFoldDB" id="C4LDG4"/>
<dbReference type="HOGENOM" id="CLU_3384314_0_0_6"/>
<dbReference type="EMBL" id="CP001616">
    <property type="protein sequence ID" value="ACQ92760.1"/>
    <property type="molecule type" value="Genomic_DNA"/>
</dbReference>
<keyword evidence="2" id="KW-1185">Reference proteome</keyword>
<evidence type="ECO:0000313" key="1">
    <source>
        <dbReference type="EMBL" id="ACQ92760.1"/>
    </source>
</evidence>
<gene>
    <name evidence="1" type="ordered locus">Tola_1134</name>
</gene>
<protein>
    <submittedName>
        <fullName evidence="1">Uncharacterized protein</fullName>
    </submittedName>
</protein>
<reference evidence="2" key="1">
    <citation type="submission" date="2009-05" db="EMBL/GenBank/DDBJ databases">
        <title>Complete sequence of Tolumonas auensis DSM 9187.</title>
        <authorList>
            <consortium name="US DOE Joint Genome Institute"/>
            <person name="Lucas S."/>
            <person name="Copeland A."/>
            <person name="Lapidus A."/>
            <person name="Glavina del Rio T."/>
            <person name="Tice H."/>
            <person name="Bruce D."/>
            <person name="Goodwin L."/>
            <person name="Pitluck S."/>
            <person name="Chertkov O."/>
            <person name="Brettin T."/>
            <person name="Detter J.C."/>
            <person name="Han C."/>
            <person name="Larimer F."/>
            <person name="Land M."/>
            <person name="Hauser L."/>
            <person name="Kyrpides N."/>
            <person name="Mikhailova N."/>
            <person name="Spring S."/>
            <person name="Beller H."/>
        </authorList>
    </citation>
    <scope>NUCLEOTIDE SEQUENCE [LARGE SCALE GENOMIC DNA]</scope>
    <source>
        <strain evidence="2">DSM 9187 / TA4</strain>
    </source>
</reference>
<accession>C4LDG4</accession>
<name>C4LDG4_TOLAT</name>
<sequence length="33" mass="3874">MFPHAFANFTVTNNESSLVLNSFIRLRFIIFLL</sequence>
<organism evidence="1 2">
    <name type="scientific">Tolumonas auensis (strain DSM 9187 / NBRC 110442 / TA 4)</name>
    <dbReference type="NCBI Taxonomy" id="595494"/>
    <lineage>
        <taxon>Bacteria</taxon>
        <taxon>Pseudomonadati</taxon>
        <taxon>Pseudomonadota</taxon>
        <taxon>Gammaproteobacteria</taxon>
        <taxon>Aeromonadales</taxon>
        <taxon>Aeromonadaceae</taxon>
        <taxon>Tolumonas</taxon>
    </lineage>
</organism>
<evidence type="ECO:0000313" key="2">
    <source>
        <dbReference type="Proteomes" id="UP000009073"/>
    </source>
</evidence>
<dbReference type="KEGG" id="tau:Tola_1134"/>
<dbReference type="STRING" id="595494.Tola_1134"/>
<dbReference type="Proteomes" id="UP000009073">
    <property type="component" value="Chromosome"/>
</dbReference>
<reference evidence="1 2" key="2">
    <citation type="journal article" date="2011" name="Stand. Genomic Sci.">
        <title>Complete genome sequence of Tolumonas auensis type strain (TA 4).</title>
        <authorList>
            <person name="Chertkov O."/>
            <person name="Copeland A."/>
            <person name="Lucas S."/>
            <person name="Lapidus A."/>
            <person name="Berry K.W."/>
            <person name="Detter J.C."/>
            <person name="Del Rio T.G."/>
            <person name="Hammon N."/>
            <person name="Dalin E."/>
            <person name="Tice H."/>
            <person name="Pitluck S."/>
            <person name="Richardson P."/>
            <person name="Bruce D."/>
            <person name="Goodwin L."/>
            <person name="Han C."/>
            <person name="Tapia R."/>
            <person name="Saunders E."/>
            <person name="Schmutz J."/>
            <person name="Brettin T."/>
            <person name="Larimer F."/>
            <person name="Land M."/>
            <person name="Hauser L."/>
            <person name="Spring S."/>
            <person name="Rohde M."/>
            <person name="Kyrpides N.C."/>
            <person name="Ivanova N."/>
            <person name="Goker M."/>
            <person name="Beller H.R."/>
            <person name="Klenk H.P."/>
            <person name="Woyke T."/>
        </authorList>
    </citation>
    <scope>NUCLEOTIDE SEQUENCE [LARGE SCALE GENOMIC DNA]</scope>
    <source>
        <strain evidence="2">DSM 9187 / TA4</strain>
    </source>
</reference>